<evidence type="ECO:0000313" key="2">
    <source>
        <dbReference type="Proteomes" id="UP001166784"/>
    </source>
</evidence>
<keyword evidence="2" id="KW-1185">Reference proteome</keyword>
<accession>A0ABS9T0R1</accession>
<proteinExistence type="predicted"/>
<dbReference type="RefSeq" id="WP_241060883.1">
    <property type="nucleotide sequence ID" value="NZ_JAKWJU010000002.1"/>
</dbReference>
<evidence type="ECO:0000313" key="1">
    <source>
        <dbReference type="EMBL" id="MCH6162099.1"/>
    </source>
</evidence>
<reference evidence="1" key="2">
    <citation type="journal article" date="2023" name="Int. J. Syst. Evol. Microbiol.">
        <title>Streptomyces marispadix sp. nov., isolated from marine beach sediment of the Northern Coast of Portugal.</title>
        <authorList>
            <person name="dos Santos J.D.N."/>
            <person name="Vitorino I.R."/>
            <person name="Kallscheuer N."/>
            <person name="Srivastava A."/>
            <person name="Krautwurst S."/>
            <person name="Marz M."/>
            <person name="Jogler C."/>
            <person name="Lobo Da Cunha A."/>
            <person name="Catita J."/>
            <person name="Goncalves H."/>
            <person name="Gonzalez I."/>
            <person name="Reyes F."/>
            <person name="Lage O.M."/>
        </authorList>
    </citation>
    <scope>NUCLEOTIDE SEQUENCE</scope>
    <source>
        <strain evidence="1">M600PL45_2</strain>
    </source>
</reference>
<dbReference type="Proteomes" id="UP001166784">
    <property type="component" value="Unassembled WGS sequence"/>
</dbReference>
<reference evidence="1" key="1">
    <citation type="submission" date="2022-03" db="EMBL/GenBank/DDBJ databases">
        <authorList>
            <person name="Santos J.D.N."/>
            <person name="Kallscheuer N."/>
            <person name="Jogler C."/>
            <person name="Lage O.M."/>
        </authorList>
    </citation>
    <scope>NUCLEOTIDE SEQUENCE</scope>
    <source>
        <strain evidence="1">M600PL45_2</strain>
    </source>
</reference>
<protein>
    <submittedName>
        <fullName evidence="1">Uncharacterized protein</fullName>
    </submittedName>
</protein>
<dbReference type="EMBL" id="JAKWJU010000002">
    <property type="protein sequence ID" value="MCH6162099.1"/>
    <property type="molecule type" value="Genomic_DNA"/>
</dbReference>
<sequence length="89" mass="10110">MSLRIGRLSLKYHIRRRPARPQPPLGGDFAARIQSDLALDDLPDEDLAEDLSESLDMYVLGSKPRCEEAEYLELMEDAIERIARGPRSN</sequence>
<name>A0ABS9T0R1_9ACTN</name>
<comment type="caution">
    <text evidence="1">The sequence shown here is derived from an EMBL/GenBank/DDBJ whole genome shotgun (WGS) entry which is preliminary data.</text>
</comment>
<organism evidence="1 2">
    <name type="scientific">Streptomyces marispadix</name>
    <dbReference type="NCBI Taxonomy" id="2922868"/>
    <lineage>
        <taxon>Bacteria</taxon>
        <taxon>Bacillati</taxon>
        <taxon>Actinomycetota</taxon>
        <taxon>Actinomycetes</taxon>
        <taxon>Kitasatosporales</taxon>
        <taxon>Streptomycetaceae</taxon>
        <taxon>Streptomyces</taxon>
    </lineage>
</organism>
<gene>
    <name evidence="1" type="ORF">MMA15_17425</name>
</gene>